<sequence length="77" mass="8390">MLVYMCSDYTLVSYIVFDHTLDATRIAPKISITEQTDNCSTSGGGGITWVNTVINRKGTDIGRTKKSVRETCNGEGV</sequence>
<gene>
    <name evidence="2" type="ORF">POVCU1_001770</name>
    <name evidence="1" type="ORF">POVCU2_0001980</name>
</gene>
<evidence type="ECO:0000313" key="1">
    <source>
        <dbReference type="EMBL" id="SBS80005.1"/>
    </source>
</evidence>
<evidence type="ECO:0000313" key="3">
    <source>
        <dbReference type="Proteomes" id="UP000078546"/>
    </source>
</evidence>
<protein>
    <submittedName>
        <fullName evidence="1">Uncharacterized protein</fullName>
    </submittedName>
</protein>
<proteinExistence type="predicted"/>
<evidence type="ECO:0000313" key="2">
    <source>
        <dbReference type="EMBL" id="SBS80583.1"/>
    </source>
</evidence>
<reference evidence="3 4" key="1">
    <citation type="submission" date="2016-05" db="EMBL/GenBank/DDBJ databases">
        <authorList>
            <person name="Naeem Raeece"/>
        </authorList>
    </citation>
    <scope>NUCLEOTIDE SEQUENCE [LARGE SCALE GENOMIC DNA]</scope>
</reference>
<dbReference type="EMBL" id="FLQV01000039">
    <property type="protein sequence ID" value="SBS80583.1"/>
    <property type="molecule type" value="Genomic_DNA"/>
</dbReference>
<dbReference type="AlphaFoldDB" id="A0A1A8VHV8"/>
<name>A0A1A8VHV8_PLAOA</name>
<accession>A0A1A8VHV8</accession>
<dbReference type="Proteomes" id="UP000078546">
    <property type="component" value="Unassembled WGS sequence"/>
</dbReference>
<evidence type="ECO:0000313" key="4">
    <source>
        <dbReference type="Proteomes" id="UP000078560"/>
    </source>
</evidence>
<dbReference type="Proteomes" id="UP000078560">
    <property type="component" value="Unassembled WGS sequence"/>
</dbReference>
<reference evidence="1" key="2">
    <citation type="submission" date="2016-05" db="EMBL/GenBank/DDBJ databases">
        <authorList>
            <person name="Lavstsen T."/>
            <person name="Jespersen J.S."/>
        </authorList>
    </citation>
    <scope>NUCLEOTIDE SEQUENCE [LARGE SCALE GENOMIC DNA]</scope>
</reference>
<organism evidence="1 4">
    <name type="scientific">Plasmodium ovale curtisi</name>
    <dbReference type="NCBI Taxonomy" id="864141"/>
    <lineage>
        <taxon>Eukaryota</taxon>
        <taxon>Sar</taxon>
        <taxon>Alveolata</taxon>
        <taxon>Apicomplexa</taxon>
        <taxon>Aconoidasida</taxon>
        <taxon>Haemosporida</taxon>
        <taxon>Plasmodiidae</taxon>
        <taxon>Plasmodium</taxon>
        <taxon>Plasmodium (Plasmodium)</taxon>
    </lineage>
</organism>
<dbReference type="EMBL" id="FLQU01000023">
    <property type="protein sequence ID" value="SBS80005.1"/>
    <property type="molecule type" value="Genomic_DNA"/>
</dbReference>